<sequence>MTHNAIQTALHEAPAMLTIDPDLVAAMRQALPPGHPSRVMQAYGISWNTWNKLRDHQPIRRSVAKRLLERIGMDGALITQHVMRIAAPDEAS</sequence>
<dbReference type="RefSeq" id="WP_119750405.1">
    <property type="nucleotide sequence ID" value="NZ_QVRA01000042.1"/>
</dbReference>
<dbReference type="EMBL" id="QVRA01000042">
    <property type="protein sequence ID" value="RJG51731.1"/>
    <property type="molecule type" value="Genomic_DNA"/>
</dbReference>
<evidence type="ECO:0000313" key="2">
    <source>
        <dbReference type="Proteomes" id="UP000283469"/>
    </source>
</evidence>
<evidence type="ECO:0008006" key="3">
    <source>
        <dbReference type="Google" id="ProtNLM"/>
    </source>
</evidence>
<keyword evidence="2" id="KW-1185">Reference proteome</keyword>
<comment type="caution">
    <text evidence="1">The sequence shown here is derived from an EMBL/GenBank/DDBJ whole genome shotgun (WGS) entry which is preliminary data.</text>
</comment>
<protein>
    <recommendedName>
        <fullName evidence="3">XRE family transcriptional regulator</fullName>
    </recommendedName>
</protein>
<proteinExistence type="predicted"/>
<evidence type="ECO:0000313" key="1">
    <source>
        <dbReference type="EMBL" id="RJG51731.1"/>
    </source>
</evidence>
<dbReference type="Proteomes" id="UP000283469">
    <property type="component" value="Unassembled WGS sequence"/>
</dbReference>
<gene>
    <name evidence="1" type="ORF">D0Z70_22900</name>
</gene>
<accession>A0A418YL79</accession>
<name>A0A418YL79_9SPHN</name>
<reference evidence="1 2" key="1">
    <citation type="submission" date="2018-08" db="EMBL/GenBank/DDBJ databases">
        <title>Sphingobium sp. EO9.</title>
        <authorList>
            <person name="Park Y."/>
            <person name="Kim K.H."/>
            <person name="Jeon C.O."/>
        </authorList>
    </citation>
    <scope>NUCLEOTIDE SEQUENCE [LARGE SCALE GENOMIC DNA]</scope>
    <source>
        <strain evidence="1 2">EO9</strain>
    </source>
</reference>
<organism evidence="1 2">
    <name type="scientific">Sphingobium terrigena</name>
    <dbReference type="NCBI Taxonomy" id="2304063"/>
    <lineage>
        <taxon>Bacteria</taxon>
        <taxon>Pseudomonadati</taxon>
        <taxon>Pseudomonadota</taxon>
        <taxon>Alphaproteobacteria</taxon>
        <taxon>Sphingomonadales</taxon>
        <taxon>Sphingomonadaceae</taxon>
        <taxon>Sphingobium</taxon>
    </lineage>
</organism>
<dbReference type="AlphaFoldDB" id="A0A418YL79"/>
<dbReference type="OrthoDB" id="7190399at2"/>